<evidence type="ECO:0000313" key="13">
    <source>
        <dbReference type="Proteomes" id="UP000233435"/>
    </source>
</evidence>
<dbReference type="Gene3D" id="1.20.1560.10">
    <property type="entry name" value="ABC transporter type 1, transmembrane domain"/>
    <property type="match status" value="1"/>
</dbReference>
<dbReference type="FunFam" id="3.40.50.300:FF:000221">
    <property type="entry name" value="Multidrug ABC transporter ATP-binding protein"/>
    <property type="match status" value="1"/>
</dbReference>
<dbReference type="GO" id="GO:0140359">
    <property type="term" value="F:ABC-type transporter activity"/>
    <property type="evidence" value="ECO:0007669"/>
    <property type="project" value="InterPro"/>
</dbReference>
<feature type="domain" description="ABC transporter" evidence="10">
    <location>
        <begin position="356"/>
        <end position="590"/>
    </location>
</feature>
<dbReference type="EMBL" id="PJEO01000049">
    <property type="protein sequence ID" value="PKQ44562.1"/>
    <property type="molecule type" value="Genomic_DNA"/>
</dbReference>
<evidence type="ECO:0000256" key="6">
    <source>
        <dbReference type="ARBA" id="ARBA00022840"/>
    </source>
</evidence>
<evidence type="ECO:0000256" key="7">
    <source>
        <dbReference type="ARBA" id="ARBA00022989"/>
    </source>
</evidence>
<dbReference type="SMART" id="SM00382">
    <property type="entry name" value="AAA"/>
    <property type="match status" value="1"/>
</dbReference>
<keyword evidence="4 9" id="KW-0812">Transmembrane</keyword>
<evidence type="ECO:0000256" key="3">
    <source>
        <dbReference type="ARBA" id="ARBA00022475"/>
    </source>
</evidence>
<reference evidence="12 13" key="1">
    <citation type="submission" date="2017-12" db="EMBL/GenBank/DDBJ databases">
        <title>Confluentibacter flavum sp. nov., isolated from the saline lake.</title>
        <authorList>
            <person name="Yu L."/>
        </authorList>
    </citation>
    <scope>NUCLEOTIDE SEQUENCE [LARGE SCALE GENOMIC DNA]</scope>
    <source>
        <strain evidence="12 13">3B</strain>
    </source>
</reference>
<evidence type="ECO:0000256" key="8">
    <source>
        <dbReference type="ARBA" id="ARBA00023136"/>
    </source>
</evidence>
<dbReference type="RefSeq" id="WP_106660305.1">
    <property type="nucleotide sequence ID" value="NZ_PJEO01000049.1"/>
</dbReference>
<evidence type="ECO:0000256" key="5">
    <source>
        <dbReference type="ARBA" id="ARBA00022741"/>
    </source>
</evidence>
<evidence type="ECO:0000256" key="1">
    <source>
        <dbReference type="ARBA" id="ARBA00004651"/>
    </source>
</evidence>
<accession>A0A2N3HI53</accession>
<feature type="transmembrane region" description="Helical" evidence="9">
    <location>
        <begin position="62"/>
        <end position="89"/>
    </location>
</feature>
<dbReference type="SUPFAM" id="SSF90123">
    <property type="entry name" value="ABC transporter transmembrane region"/>
    <property type="match status" value="1"/>
</dbReference>
<dbReference type="PANTHER" id="PTHR24221">
    <property type="entry name" value="ATP-BINDING CASSETTE SUB-FAMILY B"/>
    <property type="match status" value="1"/>
</dbReference>
<keyword evidence="5" id="KW-0547">Nucleotide-binding</keyword>
<protein>
    <submittedName>
        <fullName evidence="12">ABC transporter ATP-binding protein</fullName>
    </submittedName>
</protein>
<dbReference type="InterPro" id="IPR003593">
    <property type="entry name" value="AAA+_ATPase"/>
</dbReference>
<dbReference type="InterPro" id="IPR017871">
    <property type="entry name" value="ABC_transporter-like_CS"/>
</dbReference>
<comment type="caution">
    <text evidence="12">The sequence shown here is derived from an EMBL/GenBank/DDBJ whole genome shotgun (WGS) entry which is preliminary data.</text>
</comment>
<dbReference type="AlphaFoldDB" id="A0A2N3HI53"/>
<comment type="subcellular location">
    <subcellularLocation>
        <location evidence="1">Cell membrane</location>
        <topology evidence="1">Multi-pass membrane protein</topology>
    </subcellularLocation>
</comment>
<dbReference type="PROSITE" id="PS50893">
    <property type="entry name" value="ABC_TRANSPORTER_2"/>
    <property type="match status" value="1"/>
</dbReference>
<dbReference type="PANTHER" id="PTHR24221:SF654">
    <property type="entry name" value="ATP-BINDING CASSETTE SUB-FAMILY B MEMBER 6"/>
    <property type="match status" value="1"/>
</dbReference>
<dbReference type="GO" id="GO:0005886">
    <property type="term" value="C:plasma membrane"/>
    <property type="evidence" value="ECO:0007669"/>
    <property type="project" value="UniProtKB-SubCell"/>
</dbReference>
<dbReference type="GO" id="GO:0005524">
    <property type="term" value="F:ATP binding"/>
    <property type="evidence" value="ECO:0007669"/>
    <property type="project" value="UniProtKB-KW"/>
</dbReference>
<dbReference type="Gene3D" id="3.40.50.300">
    <property type="entry name" value="P-loop containing nucleotide triphosphate hydrolases"/>
    <property type="match status" value="1"/>
</dbReference>
<name>A0A2N3HI53_9FLAO</name>
<evidence type="ECO:0000259" key="10">
    <source>
        <dbReference type="PROSITE" id="PS50893"/>
    </source>
</evidence>
<dbReference type="InterPro" id="IPR011527">
    <property type="entry name" value="ABC1_TM_dom"/>
</dbReference>
<dbReference type="InterPro" id="IPR039421">
    <property type="entry name" value="Type_1_exporter"/>
</dbReference>
<evidence type="ECO:0000313" key="12">
    <source>
        <dbReference type="EMBL" id="PKQ44562.1"/>
    </source>
</evidence>
<dbReference type="GO" id="GO:0016887">
    <property type="term" value="F:ATP hydrolysis activity"/>
    <property type="evidence" value="ECO:0007669"/>
    <property type="project" value="InterPro"/>
</dbReference>
<dbReference type="InterPro" id="IPR027417">
    <property type="entry name" value="P-loop_NTPase"/>
</dbReference>
<dbReference type="SUPFAM" id="SSF52540">
    <property type="entry name" value="P-loop containing nucleoside triphosphate hydrolases"/>
    <property type="match status" value="1"/>
</dbReference>
<dbReference type="InterPro" id="IPR036640">
    <property type="entry name" value="ABC1_TM_sf"/>
</dbReference>
<feature type="transmembrane region" description="Helical" evidence="9">
    <location>
        <begin position="261"/>
        <end position="283"/>
    </location>
</feature>
<dbReference type="OrthoDB" id="9780296at2"/>
<dbReference type="PROSITE" id="PS50929">
    <property type="entry name" value="ABC_TM1F"/>
    <property type="match status" value="1"/>
</dbReference>
<evidence type="ECO:0000256" key="2">
    <source>
        <dbReference type="ARBA" id="ARBA00022448"/>
    </source>
</evidence>
<dbReference type="PROSITE" id="PS00211">
    <property type="entry name" value="ABC_TRANSPORTER_1"/>
    <property type="match status" value="1"/>
</dbReference>
<organism evidence="12 13">
    <name type="scientific">Confluentibacter flavum</name>
    <dbReference type="NCBI Taxonomy" id="1909700"/>
    <lineage>
        <taxon>Bacteria</taxon>
        <taxon>Pseudomonadati</taxon>
        <taxon>Bacteroidota</taxon>
        <taxon>Flavobacteriia</taxon>
        <taxon>Flavobacteriales</taxon>
        <taxon>Flavobacteriaceae</taxon>
        <taxon>Confluentibacter</taxon>
    </lineage>
</organism>
<keyword evidence="6 12" id="KW-0067">ATP-binding</keyword>
<dbReference type="Pfam" id="PF00005">
    <property type="entry name" value="ABC_tran"/>
    <property type="match status" value="1"/>
</dbReference>
<feature type="transmembrane region" description="Helical" evidence="9">
    <location>
        <begin position="179"/>
        <end position="197"/>
    </location>
</feature>
<dbReference type="GO" id="GO:0034040">
    <property type="term" value="F:ATPase-coupled lipid transmembrane transporter activity"/>
    <property type="evidence" value="ECO:0007669"/>
    <property type="project" value="TreeGrafter"/>
</dbReference>
<keyword evidence="7 9" id="KW-1133">Transmembrane helix</keyword>
<feature type="transmembrane region" description="Helical" evidence="9">
    <location>
        <begin position="21"/>
        <end position="42"/>
    </location>
</feature>
<dbReference type="Pfam" id="PF00664">
    <property type="entry name" value="ABC_membrane"/>
    <property type="match status" value="1"/>
</dbReference>
<keyword evidence="3" id="KW-1003">Cell membrane</keyword>
<evidence type="ECO:0000259" key="11">
    <source>
        <dbReference type="PROSITE" id="PS50929"/>
    </source>
</evidence>
<sequence>MSPSFIILKRTFADARPYWSSIGFIFVLNFLASPISLMKPLALKILIDNGFGGKSVPSYISFFFPFDFEFTFITVVWISVILVVLVAILENLYNLTIWIVNAQTGENLVRSFRMRLFSHIQRLSLAYHDKKGSSDSIYKIQFDTSSIRTFIIGNLSPLLSSFITLVGMIIIIFIINWRFALIVCFLILPIVFLIRYSTKKLKNDWKKVMDSESNAMAVVHEVLGSLRVVKAFAQEKRESNRFMAKSDIAMKGQMSIAWTSAIFYFLIGMTFASVTAGFIYWGAIYVQQGLMTLGELTMVISYLAQVYAPVDKISKSLNGIQSSLTSMERVYNLLDEKEEVKETSNPVSIDRAKGIVEFQGVSFAYNESDYILDNISFKILPGDRVGIMGSTGAGKSSLINLITRFYDPISGNILLDNINIKDYKLNDYRNQFSLVLQEPVLFSSTIAENISYGRKNASENEILEAAKSANAHDFITRCSSGYQTLVGERGMQLSGGERQRIALARAFIKDAPVLILDEPTSSLDINTELQVMEAVERLMKGRTTFMITHRLDTLSNCNVILHIEKGKLLEVIKENHADALARKKVNFLSTT</sequence>
<gene>
    <name evidence="12" type="ORF">CSW08_13000</name>
</gene>
<keyword evidence="2" id="KW-0813">Transport</keyword>
<dbReference type="InterPro" id="IPR003439">
    <property type="entry name" value="ABC_transporter-like_ATP-bd"/>
</dbReference>
<keyword evidence="8 9" id="KW-0472">Membrane</keyword>
<feature type="domain" description="ABC transmembrane type-1" evidence="11">
    <location>
        <begin position="24"/>
        <end position="322"/>
    </location>
</feature>
<evidence type="ECO:0000256" key="9">
    <source>
        <dbReference type="SAM" id="Phobius"/>
    </source>
</evidence>
<keyword evidence="13" id="KW-1185">Reference proteome</keyword>
<evidence type="ECO:0000256" key="4">
    <source>
        <dbReference type="ARBA" id="ARBA00022692"/>
    </source>
</evidence>
<dbReference type="Proteomes" id="UP000233435">
    <property type="component" value="Unassembled WGS sequence"/>
</dbReference>
<feature type="transmembrane region" description="Helical" evidence="9">
    <location>
        <begin position="149"/>
        <end position="173"/>
    </location>
</feature>
<proteinExistence type="predicted"/>